<keyword evidence="1" id="KW-0560">Oxidoreductase</keyword>
<keyword evidence="3" id="KW-0378">Hydrolase</keyword>
<dbReference type="PANTHER" id="PTHR43433:SF4">
    <property type="entry name" value="NON-HEME CHLOROPEROXIDASE-RELATED"/>
    <property type="match status" value="1"/>
</dbReference>
<keyword evidence="1" id="KW-0575">Peroxidase</keyword>
<reference evidence="4" key="1">
    <citation type="journal article" date="2019" name="Int. J. Syst. Evol. Microbiol.">
        <title>The Global Catalogue of Microorganisms (GCM) 10K type strain sequencing project: providing services to taxonomists for standard genome sequencing and annotation.</title>
        <authorList>
            <consortium name="The Broad Institute Genomics Platform"/>
            <consortium name="The Broad Institute Genome Sequencing Center for Infectious Disease"/>
            <person name="Wu L."/>
            <person name="Ma J."/>
        </authorList>
    </citation>
    <scope>NUCLEOTIDE SEQUENCE [LARGE SCALE GENOMIC DNA]</scope>
    <source>
        <strain evidence="4">IBRC-M 10906</strain>
    </source>
</reference>
<comment type="caution">
    <text evidence="3">The sequence shown here is derived from an EMBL/GenBank/DDBJ whole genome shotgun (WGS) entry which is preliminary data.</text>
</comment>
<sequence length="279" mass="30936">MTMLTTSDGVGLHVEEAGEGPPLLILPGWGVSAWWFREQFAARLTSQFRVICYDPRGQGESEKTERGQRVGRMAADLAEVIEHIDEPRVNLVAWSGGGSTALHYIELFGTQRLESLTLIGAGPKLLKSPEWDHGFLELTEATAWVDLIRHDFDAAVRGLAPQFFARHPGDEFLEAAIRDMLKCHPAGMSRASWDFLNGDFRDMLDQVDVPTLVVTGEQDTSVPAGNAPYLHEKISGSQLTVIGDAAHCPFLEQPDQFNSALVDFLKTKQVEPYRRAAHR</sequence>
<dbReference type="SUPFAM" id="SSF53474">
    <property type="entry name" value="alpha/beta-Hydrolases"/>
    <property type="match status" value="1"/>
</dbReference>
<dbReference type="Gene3D" id="3.40.50.1820">
    <property type="entry name" value="alpha/beta hydrolase"/>
    <property type="match status" value="1"/>
</dbReference>
<protein>
    <submittedName>
        <fullName evidence="3">Alpha/beta fold hydrolase</fullName>
    </submittedName>
</protein>
<evidence type="ECO:0000313" key="4">
    <source>
        <dbReference type="Proteomes" id="UP001597478"/>
    </source>
</evidence>
<evidence type="ECO:0000256" key="1">
    <source>
        <dbReference type="ARBA" id="ARBA00022559"/>
    </source>
</evidence>
<organism evidence="3 4">
    <name type="scientific">Prauserella oleivorans</name>
    <dbReference type="NCBI Taxonomy" id="1478153"/>
    <lineage>
        <taxon>Bacteria</taxon>
        <taxon>Bacillati</taxon>
        <taxon>Actinomycetota</taxon>
        <taxon>Actinomycetes</taxon>
        <taxon>Pseudonocardiales</taxon>
        <taxon>Pseudonocardiaceae</taxon>
        <taxon>Prauserella</taxon>
    </lineage>
</organism>
<name>A0ABW5WEZ4_9PSEU</name>
<dbReference type="PANTHER" id="PTHR43433">
    <property type="entry name" value="HYDROLASE, ALPHA/BETA FOLD FAMILY PROTEIN"/>
    <property type="match status" value="1"/>
</dbReference>
<feature type="domain" description="AB hydrolase-1" evidence="2">
    <location>
        <begin position="21"/>
        <end position="254"/>
    </location>
</feature>
<dbReference type="PRINTS" id="PR00111">
    <property type="entry name" value="ABHYDROLASE"/>
</dbReference>
<dbReference type="EMBL" id="JBHUOF010000034">
    <property type="protein sequence ID" value="MFD2801741.1"/>
    <property type="molecule type" value="Genomic_DNA"/>
</dbReference>
<dbReference type="Proteomes" id="UP001597478">
    <property type="component" value="Unassembled WGS sequence"/>
</dbReference>
<dbReference type="Pfam" id="PF00561">
    <property type="entry name" value="Abhydrolase_1"/>
    <property type="match status" value="1"/>
</dbReference>
<keyword evidence="4" id="KW-1185">Reference proteome</keyword>
<proteinExistence type="predicted"/>
<dbReference type="GO" id="GO:0016787">
    <property type="term" value="F:hydrolase activity"/>
    <property type="evidence" value="ECO:0007669"/>
    <property type="project" value="UniProtKB-KW"/>
</dbReference>
<gene>
    <name evidence="3" type="ORF">ACFS2C_20330</name>
</gene>
<dbReference type="RefSeq" id="WP_377393086.1">
    <property type="nucleotide sequence ID" value="NZ_JBHSAN010000035.1"/>
</dbReference>
<dbReference type="InterPro" id="IPR000639">
    <property type="entry name" value="Epox_hydrolase-like"/>
</dbReference>
<evidence type="ECO:0000313" key="3">
    <source>
        <dbReference type="EMBL" id="MFD2801741.1"/>
    </source>
</evidence>
<accession>A0ABW5WEZ4</accession>
<dbReference type="InterPro" id="IPR050471">
    <property type="entry name" value="AB_hydrolase"/>
</dbReference>
<evidence type="ECO:0000259" key="2">
    <source>
        <dbReference type="Pfam" id="PF00561"/>
    </source>
</evidence>
<dbReference type="InterPro" id="IPR029058">
    <property type="entry name" value="AB_hydrolase_fold"/>
</dbReference>
<dbReference type="InterPro" id="IPR000073">
    <property type="entry name" value="AB_hydrolase_1"/>
</dbReference>
<dbReference type="PRINTS" id="PR00412">
    <property type="entry name" value="EPOXHYDRLASE"/>
</dbReference>